<accession>A0ABP4PDU7</accession>
<reference evidence="3" key="1">
    <citation type="journal article" date="2019" name="Int. J. Syst. Evol. Microbiol.">
        <title>The Global Catalogue of Microorganisms (GCM) 10K type strain sequencing project: providing services to taxonomists for standard genome sequencing and annotation.</title>
        <authorList>
            <consortium name="The Broad Institute Genomics Platform"/>
            <consortium name="The Broad Institute Genome Sequencing Center for Infectious Disease"/>
            <person name="Wu L."/>
            <person name="Ma J."/>
        </authorList>
    </citation>
    <scope>NUCLEOTIDE SEQUENCE [LARGE SCALE GENOMIC DNA]</scope>
    <source>
        <strain evidence="3">JCM 15933</strain>
    </source>
</reference>
<dbReference type="Proteomes" id="UP001501470">
    <property type="component" value="Unassembled WGS sequence"/>
</dbReference>
<evidence type="ECO:0000256" key="1">
    <source>
        <dbReference type="SAM" id="MobiDB-lite"/>
    </source>
</evidence>
<organism evidence="2 3">
    <name type="scientific">Dactylosporangium maewongense</name>
    <dbReference type="NCBI Taxonomy" id="634393"/>
    <lineage>
        <taxon>Bacteria</taxon>
        <taxon>Bacillati</taxon>
        <taxon>Actinomycetota</taxon>
        <taxon>Actinomycetes</taxon>
        <taxon>Micromonosporales</taxon>
        <taxon>Micromonosporaceae</taxon>
        <taxon>Dactylosporangium</taxon>
    </lineage>
</organism>
<name>A0ABP4PDU7_9ACTN</name>
<comment type="caution">
    <text evidence="2">The sequence shown here is derived from an EMBL/GenBank/DDBJ whole genome shotgun (WGS) entry which is preliminary data.</text>
</comment>
<proteinExistence type="predicted"/>
<keyword evidence="3" id="KW-1185">Reference proteome</keyword>
<protein>
    <submittedName>
        <fullName evidence="2">Uncharacterized protein</fullName>
    </submittedName>
</protein>
<gene>
    <name evidence="2" type="ORF">GCM10009827_119230</name>
</gene>
<dbReference type="EMBL" id="BAAAQD010000066">
    <property type="protein sequence ID" value="GAA1577573.1"/>
    <property type="molecule type" value="Genomic_DNA"/>
</dbReference>
<sequence length="119" mass="13026">MYTKAWNGNDLGALALHDELLHLLVGRFGEVEMPVYAPQVVDLQPDAGTYRSDQFRVDMCVVDGGPEEQATYEPADEVQGRIFTSFVGGSFTVPPTRSSASTRPRCAGALDHAGRRARR</sequence>
<evidence type="ECO:0000313" key="2">
    <source>
        <dbReference type="EMBL" id="GAA1577573.1"/>
    </source>
</evidence>
<evidence type="ECO:0000313" key="3">
    <source>
        <dbReference type="Proteomes" id="UP001501470"/>
    </source>
</evidence>
<dbReference type="RefSeq" id="WP_344515836.1">
    <property type="nucleotide sequence ID" value="NZ_BAAAQD010000066.1"/>
</dbReference>
<feature type="region of interest" description="Disordered" evidence="1">
    <location>
        <begin position="94"/>
        <end position="119"/>
    </location>
</feature>